<dbReference type="GO" id="GO:0051499">
    <property type="term" value="F:D-aminoacyl-tRNA deacylase activity"/>
    <property type="evidence" value="ECO:0007669"/>
    <property type="project" value="InterPro"/>
</dbReference>
<dbReference type="Proteomes" id="UP001515500">
    <property type="component" value="Unplaced"/>
</dbReference>
<keyword evidence="1" id="KW-0732">Signal</keyword>
<feature type="signal peptide" evidence="1">
    <location>
        <begin position="1"/>
        <end position="17"/>
    </location>
</feature>
<evidence type="ECO:0000313" key="2">
    <source>
        <dbReference type="Proteomes" id="UP001515500"/>
    </source>
</evidence>
<dbReference type="PANTHER" id="PTHR34667">
    <property type="entry name" value="D-AMINOACYL-TRNA DEACYLASE"/>
    <property type="match status" value="1"/>
</dbReference>
<protein>
    <submittedName>
        <fullName evidence="3">D-aminoacyl-tRNA deacylase-like isoform X2</fullName>
    </submittedName>
</protein>
<reference evidence="3" key="1">
    <citation type="submission" date="2025-08" db="UniProtKB">
        <authorList>
            <consortium name="RefSeq"/>
        </authorList>
    </citation>
    <scope>IDENTIFICATION</scope>
</reference>
<evidence type="ECO:0000256" key="1">
    <source>
        <dbReference type="SAM" id="SignalP"/>
    </source>
</evidence>
<proteinExistence type="predicted"/>
<dbReference type="InterPro" id="IPR007508">
    <property type="entry name" value="DtdA"/>
</dbReference>
<dbReference type="Gene3D" id="3.40.50.10700">
    <property type="entry name" value="AF0625-like"/>
    <property type="match status" value="1"/>
</dbReference>
<dbReference type="AlphaFoldDB" id="A0AB40AYP3"/>
<gene>
    <name evidence="3" type="primary">LOC120256491</name>
</gene>
<dbReference type="PANTHER" id="PTHR34667:SF1">
    <property type="entry name" value="D-AMINOACYL-TRNA DEACYLASE"/>
    <property type="match status" value="1"/>
</dbReference>
<name>A0AB40AYP3_DIOCR</name>
<dbReference type="GeneID" id="120256491"/>
<keyword evidence="2" id="KW-1185">Reference proteome</keyword>
<evidence type="ECO:0000313" key="3">
    <source>
        <dbReference type="RefSeq" id="XP_039120112.1"/>
    </source>
</evidence>
<accession>A0AB40AYP3</accession>
<dbReference type="RefSeq" id="XP_039120112.1">
    <property type="nucleotide sequence ID" value="XM_039264178.1"/>
</dbReference>
<feature type="chain" id="PRO_5044267523" evidence="1">
    <location>
        <begin position="18"/>
        <end position="128"/>
    </location>
</feature>
<organism evidence="2 3">
    <name type="scientific">Dioscorea cayennensis subsp. rotundata</name>
    <name type="common">White Guinea yam</name>
    <name type="synonym">Dioscorea rotundata</name>
    <dbReference type="NCBI Taxonomy" id="55577"/>
    <lineage>
        <taxon>Eukaryota</taxon>
        <taxon>Viridiplantae</taxon>
        <taxon>Streptophyta</taxon>
        <taxon>Embryophyta</taxon>
        <taxon>Tracheophyta</taxon>
        <taxon>Spermatophyta</taxon>
        <taxon>Magnoliopsida</taxon>
        <taxon>Liliopsida</taxon>
        <taxon>Dioscoreales</taxon>
        <taxon>Dioscoreaceae</taxon>
        <taxon>Dioscorea</taxon>
    </lineage>
</organism>
<dbReference type="SUPFAM" id="SSF142535">
    <property type="entry name" value="AF0625-like"/>
    <property type="match status" value="1"/>
</dbReference>
<sequence>MNLWLGVLCFFIDRIGGLKLEFQLQHQRNETWTSMTWKDGTWFGHLLSGYSLPMDDPNQKKEQNKEEGVGGTWKHAIKVSYEATQQAFPGGVILAHLYHKSFKSWQKNAVTSFLAEQNIQVGKPSDFF</sequence>